<proteinExistence type="inferred from homology"/>
<name>A0A8J2XR43_9GAMM</name>
<dbReference type="CDD" id="cd06558">
    <property type="entry name" value="crotonase-like"/>
    <property type="match status" value="1"/>
</dbReference>
<keyword evidence="3" id="KW-1185">Reference proteome</keyword>
<comment type="caution">
    <text evidence="2">The sequence shown here is derived from an EMBL/GenBank/DDBJ whole genome shotgun (WGS) entry which is preliminary data.</text>
</comment>
<dbReference type="InterPro" id="IPR001753">
    <property type="entry name" value="Enoyl-CoA_hydra/iso"/>
</dbReference>
<evidence type="ECO:0000313" key="2">
    <source>
        <dbReference type="EMBL" id="GGA87521.1"/>
    </source>
</evidence>
<dbReference type="Proteomes" id="UP000619743">
    <property type="component" value="Unassembled WGS sequence"/>
</dbReference>
<evidence type="ECO:0000256" key="1">
    <source>
        <dbReference type="ARBA" id="ARBA00005254"/>
    </source>
</evidence>
<dbReference type="InterPro" id="IPR029045">
    <property type="entry name" value="ClpP/crotonase-like_dom_sf"/>
</dbReference>
<dbReference type="RefSeq" id="WP_087506348.1">
    <property type="nucleotide sequence ID" value="NZ_BMDX01000022.1"/>
</dbReference>
<dbReference type="Gene3D" id="3.90.226.10">
    <property type="entry name" value="2-enoyl-CoA Hydratase, Chain A, domain 1"/>
    <property type="match status" value="1"/>
</dbReference>
<dbReference type="PANTHER" id="PTHR43149:SF1">
    <property type="entry name" value="DELTA(3,5)-DELTA(2,4)-DIENOYL-COA ISOMERASE, MITOCHONDRIAL"/>
    <property type="match status" value="1"/>
</dbReference>
<sequence>MSNSVEQQHQAVTIAIDNGIAHVTLNRPEKHNALDMTMFIAIDQAIKTIAKDKSVRVVVVSGNGPSFCSGLDVKSVLSNSSSALKLLWKWLPGNANLAQRVSVGWRRLKVPVIMALHGKCWGGGMQIALGGDYRIASTDCSLAIMESRWGLIPDMGGTLALRECLGADQAMLLAMTAAPLRARQARKLGLVTEVTDQPVAAAMALAEQLAARSPDTNRAIKTVYHRTWCPAERRILAQETLNQIRIIAGKNQRIAVRREQGQHDLQFK</sequence>
<dbReference type="GO" id="GO:0016853">
    <property type="term" value="F:isomerase activity"/>
    <property type="evidence" value="ECO:0007669"/>
    <property type="project" value="InterPro"/>
</dbReference>
<dbReference type="PANTHER" id="PTHR43149">
    <property type="entry name" value="ENOYL-COA HYDRATASE"/>
    <property type="match status" value="1"/>
</dbReference>
<dbReference type="NCBIfam" id="NF005699">
    <property type="entry name" value="PRK07509.1"/>
    <property type="match status" value="1"/>
</dbReference>
<gene>
    <name evidence="2" type="ORF">GCM10011369_31980</name>
</gene>
<dbReference type="AlphaFoldDB" id="A0A8J2XR43"/>
<organism evidence="2 3">
    <name type="scientific">Neiella marina</name>
    <dbReference type="NCBI Taxonomy" id="508461"/>
    <lineage>
        <taxon>Bacteria</taxon>
        <taxon>Pseudomonadati</taxon>
        <taxon>Pseudomonadota</taxon>
        <taxon>Gammaproteobacteria</taxon>
        <taxon>Alteromonadales</taxon>
        <taxon>Echinimonadaceae</taxon>
        <taxon>Neiella</taxon>
    </lineage>
</organism>
<accession>A0A8J2XR43</accession>
<protein>
    <submittedName>
        <fullName evidence="2">Enoyl-CoA hydratase</fullName>
    </submittedName>
</protein>
<dbReference type="EMBL" id="BMDX01000022">
    <property type="protein sequence ID" value="GGA87521.1"/>
    <property type="molecule type" value="Genomic_DNA"/>
</dbReference>
<dbReference type="OrthoDB" id="4608673at2"/>
<dbReference type="Pfam" id="PF00378">
    <property type="entry name" value="ECH_1"/>
    <property type="match status" value="1"/>
</dbReference>
<reference evidence="3" key="1">
    <citation type="journal article" date="2019" name="Int. J. Syst. Evol. Microbiol.">
        <title>The Global Catalogue of Microorganisms (GCM) 10K type strain sequencing project: providing services to taxonomists for standard genome sequencing and annotation.</title>
        <authorList>
            <consortium name="The Broad Institute Genomics Platform"/>
            <consortium name="The Broad Institute Genome Sequencing Center for Infectious Disease"/>
            <person name="Wu L."/>
            <person name="Ma J."/>
        </authorList>
    </citation>
    <scope>NUCLEOTIDE SEQUENCE [LARGE SCALE GENOMIC DNA]</scope>
    <source>
        <strain evidence="3">CGMCC 1.10130</strain>
    </source>
</reference>
<dbReference type="InterPro" id="IPR045002">
    <property type="entry name" value="Ech1-like"/>
</dbReference>
<evidence type="ECO:0000313" key="3">
    <source>
        <dbReference type="Proteomes" id="UP000619743"/>
    </source>
</evidence>
<dbReference type="SUPFAM" id="SSF52096">
    <property type="entry name" value="ClpP/crotonase"/>
    <property type="match status" value="1"/>
</dbReference>
<comment type="similarity">
    <text evidence="1">Belongs to the enoyl-CoA hydratase/isomerase family.</text>
</comment>